<dbReference type="SUPFAM" id="SSF101447">
    <property type="entry name" value="Formin homology 2 domain (FH2 domain)"/>
    <property type="match status" value="1"/>
</dbReference>
<organism evidence="11 12">
    <name type="scientific">Durusdinium trenchii</name>
    <dbReference type="NCBI Taxonomy" id="1381693"/>
    <lineage>
        <taxon>Eukaryota</taxon>
        <taxon>Sar</taxon>
        <taxon>Alveolata</taxon>
        <taxon>Dinophyceae</taxon>
        <taxon>Suessiales</taxon>
        <taxon>Symbiodiniaceae</taxon>
        <taxon>Durusdinium</taxon>
    </lineage>
</organism>
<dbReference type="InterPro" id="IPR004255">
    <property type="entry name" value="O-acyltransferase_WSD1_N"/>
</dbReference>
<comment type="catalytic activity">
    <reaction evidence="7">
        <text>an acyl-CoA + a 1,2-diacyl-sn-glycerol = a triacyl-sn-glycerol + CoA</text>
        <dbReference type="Rhea" id="RHEA:10868"/>
        <dbReference type="ChEBI" id="CHEBI:17815"/>
        <dbReference type="ChEBI" id="CHEBI:57287"/>
        <dbReference type="ChEBI" id="CHEBI:58342"/>
        <dbReference type="ChEBI" id="CHEBI:64615"/>
        <dbReference type="EC" id="2.3.1.20"/>
    </reaction>
</comment>
<evidence type="ECO:0000256" key="8">
    <source>
        <dbReference type="SAM" id="MobiDB-lite"/>
    </source>
</evidence>
<dbReference type="InterPro" id="IPR009721">
    <property type="entry name" value="O-acyltransferase_WSD1_C"/>
</dbReference>
<evidence type="ECO:0000256" key="2">
    <source>
        <dbReference type="ARBA" id="ARBA00005189"/>
    </source>
</evidence>
<dbReference type="Pfam" id="PF06974">
    <property type="entry name" value="WS_DGAT_C"/>
    <property type="match status" value="1"/>
</dbReference>
<keyword evidence="4" id="KW-0012">Acyltransferase</keyword>
<dbReference type="Pfam" id="PF03007">
    <property type="entry name" value="WS_DGAT_cat"/>
    <property type="match status" value="1"/>
</dbReference>
<feature type="domain" description="O-acyltransferase WSD1 C-terminal" evidence="10">
    <location>
        <begin position="403"/>
        <end position="536"/>
    </location>
</feature>
<comment type="similarity">
    <text evidence="5">In the N-terminal section; belongs to the long-chain O-acyltransferase family.</text>
</comment>
<sequence>MQRMESISGLMVPPPPPPPATEMPLPPPPPRFDSTIVLDSDDEEEFVRRNPFGKEKSMATASIPPPPPFPEESLPGPQPRVELMEFPEEVLASLEEGYQGPSKPGLLSAVAKRVMLNLQRESHAKSSWIVGCIFLERDPGFSRVRAVLTERLLAMPRFRATMIVKEDKAFFRELAPDLINIDYHIRQVVSNRAMSREEVEGYLGTLFDGSDTPNAEKRPLWNVRYIPKMDDGRACLITSVSHAIGDMISQAELLRLLLDQAPQAEPFGIVKEPKRLGRVTRNRYWMRGVKNGLLGKTGEADPFNTLRQRDRPGASPIKRVRFTENISLDRVHEIREKMPGVTVDDILVTVLTLMFKAYFVESRDRAVLGGARVRMTFPVSLRTHGEHELLDNGSHNAWARGTLPLFLHHTGSSVSLLWKIKKRYERAKTAPSLLMEPRVTQTLSSLLSSKSLNRHILRTAAKSTIQMCGVTGPSQDAHLAGATVDDVHFLQFSPASLVVGLVSSNNKARASISVAADLGVRPEAIATHWTSAFDQLHEEIMGVPRDSIRPPRGCFGCF</sequence>
<evidence type="ECO:0000256" key="7">
    <source>
        <dbReference type="ARBA" id="ARBA00048109"/>
    </source>
</evidence>
<proteinExistence type="inferred from homology"/>
<protein>
    <submittedName>
        <fullName evidence="11">Diacyglycerol O-acyltransferase Rv1425 (Putative triacylglycerol synthase Rv1425)</fullName>
    </submittedName>
</protein>
<name>A0ABP0J5S8_9DINO</name>
<evidence type="ECO:0000313" key="12">
    <source>
        <dbReference type="Proteomes" id="UP001642464"/>
    </source>
</evidence>
<dbReference type="PANTHER" id="PTHR31650:SF1">
    <property type="entry name" value="WAX ESTER SYNTHASE_DIACYLGLYCEROL ACYLTRANSFERASE 4-RELATED"/>
    <property type="match status" value="1"/>
</dbReference>
<evidence type="ECO:0000259" key="9">
    <source>
        <dbReference type="Pfam" id="PF03007"/>
    </source>
</evidence>
<evidence type="ECO:0000256" key="1">
    <source>
        <dbReference type="ARBA" id="ARBA00004771"/>
    </source>
</evidence>
<dbReference type="Proteomes" id="UP001642464">
    <property type="component" value="Unassembled WGS sequence"/>
</dbReference>
<evidence type="ECO:0000256" key="5">
    <source>
        <dbReference type="ARBA" id="ARBA00024360"/>
    </source>
</evidence>
<accession>A0ABP0J5S8</accession>
<feature type="domain" description="O-acyltransferase WSD1-like N-terminal" evidence="9">
    <location>
        <begin position="142"/>
        <end position="277"/>
    </location>
</feature>
<reference evidence="11 12" key="1">
    <citation type="submission" date="2024-02" db="EMBL/GenBank/DDBJ databases">
        <authorList>
            <person name="Chen Y."/>
            <person name="Shah S."/>
            <person name="Dougan E. K."/>
            <person name="Thang M."/>
            <person name="Chan C."/>
        </authorList>
    </citation>
    <scope>NUCLEOTIDE SEQUENCE [LARGE SCALE GENOMIC DNA]</scope>
</reference>
<feature type="compositionally biased region" description="Pro residues" evidence="8">
    <location>
        <begin position="12"/>
        <end position="31"/>
    </location>
</feature>
<dbReference type="EMBL" id="CAXAMM010006056">
    <property type="protein sequence ID" value="CAK9009666.1"/>
    <property type="molecule type" value="Genomic_DNA"/>
</dbReference>
<evidence type="ECO:0000256" key="4">
    <source>
        <dbReference type="ARBA" id="ARBA00023315"/>
    </source>
</evidence>
<comment type="pathway">
    <text evidence="1">Glycerolipid metabolism; triacylglycerol biosynthesis.</text>
</comment>
<comment type="catalytic activity">
    <reaction evidence="6">
        <text>a long chain fatty alcohol + a fatty acyl-CoA = a long-chain alcohol wax ester + CoA</text>
        <dbReference type="Rhea" id="RHEA:38443"/>
        <dbReference type="ChEBI" id="CHEBI:17135"/>
        <dbReference type="ChEBI" id="CHEBI:57287"/>
        <dbReference type="ChEBI" id="CHEBI:77636"/>
        <dbReference type="ChEBI" id="CHEBI:235323"/>
        <dbReference type="EC" id="2.3.1.75"/>
    </reaction>
</comment>
<dbReference type="PANTHER" id="PTHR31650">
    <property type="entry name" value="O-ACYLTRANSFERASE (WSD1-LIKE) FAMILY PROTEIN"/>
    <property type="match status" value="1"/>
</dbReference>
<feature type="compositionally biased region" description="Basic and acidic residues" evidence="8">
    <location>
        <begin position="46"/>
        <end position="57"/>
    </location>
</feature>
<evidence type="ECO:0000256" key="6">
    <source>
        <dbReference type="ARBA" id="ARBA00047604"/>
    </source>
</evidence>
<evidence type="ECO:0000256" key="3">
    <source>
        <dbReference type="ARBA" id="ARBA00022679"/>
    </source>
</evidence>
<comment type="caution">
    <text evidence="11">The sequence shown here is derived from an EMBL/GenBank/DDBJ whole genome shotgun (WGS) entry which is preliminary data.</text>
</comment>
<feature type="region of interest" description="Disordered" evidence="8">
    <location>
        <begin position="1"/>
        <end position="73"/>
    </location>
</feature>
<gene>
    <name evidence="11" type="ORF">SCF082_LOCUS10374</name>
</gene>
<comment type="pathway">
    <text evidence="2">Lipid metabolism.</text>
</comment>
<keyword evidence="3" id="KW-0808">Transferase</keyword>
<keyword evidence="12" id="KW-1185">Reference proteome</keyword>
<evidence type="ECO:0000259" key="10">
    <source>
        <dbReference type="Pfam" id="PF06974"/>
    </source>
</evidence>
<evidence type="ECO:0000313" key="11">
    <source>
        <dbReference type="EMBL" id="CAK9009666.1"/>
    </source>
</evidence>
<dbReference type="InterPro" id="IPR045034">
    <property type="entry name" value="O-acyltransferase_WSD1-like"/>
</dbReference>